<dbReference type="GO" id="GO:0005886">
    <property type="term" value="C:plasma membrane"/>
    <property type="evidence" value="ECO:0007669"/>
    <property type="project" value="TreeGrafter"/>
</dbReference>
<dbReference type="InterPro" id="IPR001036">
    <property type="entry name" value="Acrflvin-R"/>
</dbReference>
<dbReference type="GO" id="GO:0042910">
    <property type="term" value="F:xenobiotic transmembrane transporter activity"/>
    <property type="evidence" value="ECO:0007669"/>
    <property type="project" value="TreeGrafter"/>
</dbReference>
<accession>A0A0F9B8K6</accession>
<dbReference type="Pfam" id="PF00873">
    <property type="entry name" value="ACR_tran"/>
    <property type="match status" value="1"/>
</dbReference>
<evidence type="ECO:0008006" key="2">
    <source>
        <dbReference type="Google" id="ProtNLM"/>
    </source>
</evidence>
<protein>
    <recommendedName>
        <fullName evidence="2">CusA/CzcA family heavy metal efflux RND transporter</fullName>
    </recommendedName>
</protein>
<dbReference type="Gene3D" id="3.30.2090.10">
    <property type="entry name" value="Multidrug efflux transporter AcrB TolC docking domain, DN and DC subdomains"/>
    <property type="match status" value="1"/>
</dbReference>
<dbReference type="PANTHER" id="PTHR32063:SF24">
    <property type="entry name" value="CATION EFFLUX SYSTEM (ACRB_ACRD_ACRF FAMILY)"/>
    <property type="match status" value="1"/>
</dbReference>
<dbReference type="AlphaFoldDB" id="A0A0F9B8K6"/>
<reference evidence="1" key="1">
    <citation type="journal article" date="2015" name="Nature">
        <title>Complex archaea that bridge the gap between prokaryotes and eukaryotes.</title>
        <authorList>
            <person name="Spang A."/>
            <person name="Saw J.H."/>
            <person name="Jorgensen S.L."/>
            <person name="Zaremba-Niedzwiedzka K."/>
            <person name="Martijn J."/>
            <person name="Lind A.E."/>
            <person name="van Eijk R."/>
            <person name="Schleper C."/>
            <person name="Guy L."/>
            <person name="Ettema T.J."/>
        </authorList>
    </citation>
    <scope>NUCLEOTIDE SEQUENCE</scope>
</reference>
<proteinExistence type="predicted"/>
<dbReference type="EMBL" id="LAZR01053405">
    <property type="protein sequence ID" value="KKK80816.1"/>
    <property type="molecule type" value="Genomic_DNA"/>
</dbReference>
<dbReference type="SUPFAM" id="SSF82714">
    <property type="entry name" value="Multidrug efflux transporter AcrB TolC docking domain, DN and DC subdomains"/>
    <property type="match status" value="1"/>
</dbReference>
<feature type="non-terminal residue" evidence="1">
    <location>
        <position position="278"/>
    </location>
</feature>
<gene>
    <name evidence="1" type="ORF">LCGC14_2819710</name>
</gene>
<dbReference type="Gene3D" id="1.20.1640.10">
    <property type="entry name" value="Multidrug efflux transporter AcrB transmembrane domain"/>
    <property type="match status" value="1"/>
</dbReference>
<dbReference type="PANTHER" id="PTHR32063">
    <property type="match status" value="1"/>
</dbReference>
<dbReference type="InterPro" id="IPR027463">
    <property type="entry name" value="AcrB_DN_DC_subdom"/>
</dbReference>
<sequence>MLDKIIQFSINNKLVVGILTLFLIGWGTYSLTKLPISAVPDITDNQVMVITVSPTLAAQEVEQLVTFPVEQTMVSIPGIKDMRSFSRFGLSIVTIVFEEETDLYWARQQVQERLSSAADEIPEGVGKPEMAPVTTGLGEIYQYTVLPEEGYEDQYDVTELRTIQDWIIKRQLLGTKGVAEVSGFGGFVKQYEIAIDPNKLQSMDITIEDIFTALEMNNQNTGGAYIDKGPNAYFIRSEGLVNNLDEINKIVVRESNGTPILIRDVAKVQFGHGIRYGA</sequence>
<dbReference type="SUPFAM" id="SSF82693">
    <property type="entry name" value="Multidrug efflux transporter AcrB pore domain, PN1, PN2, PC1 and PC2 subdomains"/>
    <property type="match status" value="1"/>
</dbReference>
<organism evidence="1">
    <name type="scientific">marine sediment metagenome</name>
    <dbReference type="NCBI Taxonomy" id="412755"/>
    <lineage>
        <taxon>unclassified sequences</taxon>
        <taxon>metagenomes</taxon>
        <taxon>ecological metagenomes</taxon>
    </lineage>
</organism>
<name>A0A0F9B8K6_9ZZZZ</name>
<comment type="caution">
    <text evidence="1">The sequence shown here is derived from an EMBL/GenBank/DDBJ whole genome shotgun (WGS) entry which is preliminary data.</text>
</comment>
<evidence type="ECO:0000313" key="1">
    <source>
        <dbReference type="EMBL" id="KKK80816.1"/>
    </source>
</evidence>
<dbReference type="Gene3D" id="3.30.70.1320">
    <property type="entry name" value="Multidrug efflux transporter AcrB pore domain like"/>
    <property type="match status" value="1"/>
</dbReference>
<dbReference type="Gene3D" id="3.30.70.1430">
    <property type="entry name" value="Multidrug efflux transporter AcrB pore domain"/>
    <property type="match status" value="1"/>
</dbReference>